<feature type="compositionally biased region" description="Polar residues" evidence="1">
    <location>
        <begin position="54"/>
        <end position="66"/>
    </location>
</feature>
<dbReference type="SUPFAM" id="SSF56601">
    <property type="entry name" value="beta-lactamase/transpeptidase-like"/>
    <property type="match status" value="1"/>
</dbReference>
<dbReference type="InterPro" id="IPR000871">
    <property type="entry name" value="Beta-lactam_class-A"/>
</dbReference>
<dbReference type="GO" id="GO:0030655">
    <property type="term" value="P:beta-lactam antibiotic catabolic process"/>
    <property type="evidence" value="ECO:0007669"/>
    <property type="project" value="InterPro"/>
</dbReference>
<dbReference type="PATRIC" id="fig|883113.3.peg.430"/>
<accession>H3NHZ9</accession>
<feature type="region of interest" description="Disordered" evidence="1">
    <location>
        <begin position="52"/>
        <end position="150"/>
    </location>
</feature>
<gene>
    <name evidence="3" type="ORF">HMPREF9708_00427</name>
</gene>
<dbReference type="Proteomes" id="UP000006190">
    <property type="component" value="Unassembled WGS sequence"/>
</dbReference>
<dbReference type="RefSeq" id="WP_006308393.1">
    <property type="nucleotide sequence ID" value="NZ_JH601133.1"/>
</dbReference>
<dbReference type="PANTHER" id="PTHR35333">
    <property type="entry name" value="BETA-LACTAMASE"/>
    <property type="match status" value="1"/>
</dbReference>
<dbReference type="GO" id="GO:0008800">
    <property type="term" value="F:beta-lactamase activity"/>
    <property type="evidence" value="ECO:0007669"/>
    <property type="project" value="InterPro"/>
</dbReference>
<feature type="compositionally biased region" description="Low complexity" evidence="1">
    <location>
        <begin position="107"/>
        <end position="121"/>
    </location>
</feature>
<evidence type="ECO:0000259" key="2">
    <source>
        <dbReference type="Pfam" id="PF13354"/>
    </source>
</evidence>
<dbReference type="STRING" id="883113.HMPREF9708_00427"/>
<evidence type="ECO:0000256" key="1">
    <source>
        <dbReference type="SAM" id="MobiDB-lite"/>
    </source>
</evidence>
<dbReference type="PANTHER" id="PTHR35333:SF3">
    <property type="entry name" value="BETA-LACTAMASE-TYPE TRANSPEPTIDASE FOLD CONTAINING PROTEIN"/>
    <property type="match status" value="1"/>
</dbReference>
<evidence type="ECO:0000313" key="4">
    <source>
        <dbReference type="Proteomes" id="UP000006190"/>
    </source>
</evidence>
<reference evidence="3 4" key="1">
    <citation type="submission" date="2012-01" db="EMBL/GenBank/DDBJ databases">
        <title>The Genome Sequence of Facklamia languida CCUG 37842.</title>
        <authorList>
            <consortium name="The Broad Institute Genome Sequencing Platform"/>
            <person name="Earl A."/>
            <person name="Ward D."/>
            <person name="Feldgarden M."/>
            <person name="Gevers D."/>
            <person name="Huys G."/>
            <person name="Young S.K."/>
            <person name="Zeng Q."/>
            <person name="Gargeya S."/>
            <person name="Fitzgerald M."/>
            <person name="Haas B."/>
            <person name="Abouelleil A."/>
            <person name="Alvarado L."/>
            <person name="Arachchi H.M."/>
            <person name="Berlin A."/>
            <person name="Chapman S.B."/>
            <person name="Gearin G."/>
            <person name="Goldberg J."/>
            <person name="Griggs A."/>
            <person name="Gujja S."/>
            <person name="Hansen M."/>
            <person name="Heiman D."/>
            <person name="Howarth C."/>
            <person name="Larimer J."/>
            <person name="Lui A."/>
            <person name="MacDonald P.J.P."/>
            <person name="McCowen C."/>
            <person name="Montmayeur A."/>
            <person name="Murphy C."/>
            <person name="Neiman D."/>
            <person name="Pearson M."/>
            <person name="Priest M."/>
            <person name="Roberts A."/>
            <person name="Saif S."/>
            <person name="Shea T."/>
            <person name="Sisk P."/>
            <person name="Stolte C."/>
            <person name="Sykes S."/>
            <person name="Wortman J."/>
            <person name="Nusbaum C."/>
            <person name="Birren B."/>
        </authorList>
    </citation>
    <scope>NUCLEOTIDE SEQUENCE [LARGE SCALE GENOMIC DNA]</scope>
    <source>
        <strain evidence="3 4">CCUG 37842</strain>
    </source>
</reference>
<dbReference type="InterPro" id="IPR012338">
    <property type="entry name" value="Beta-lactam/transpept-like"/>
</dbReference>
<dbReference type="GO" id="GO:0046677">
    <property type="term" value="P:response to antibiotic"/>
    <property type="evidence" value="ECO:0007669"/>
    <property type="project" value="InterPro"/>
</dbReference>
<dbReference type="EMBL" id="AGEG01000003">
    <property type="protein sequence ID" value="EHR37798.1"/>
    <property type="molecule type" value="Genomic_DNA"/>
</dbReference>
<dbReference type="PROSITE" id="PS51257">
    <property type="entry name" value="PROKAR_LIPOPROTEIN"/>
    <property type="match status" value="1"/>
</dbReference>
<organism evidence="3 4">
    <name type="scientific">Facklamia languida CCUG 37842</name>
    <dbReference type="NCBI Taxonomy" id="883113"/>
    <lineage>
        <taxon>Bacteria</taxon>
        <taxon>Bacillati</taxon>
        <taxon>Bacillota</taxon>
        <taxon>Bacilli</taxon>
        <taxon>Lactobacillales</taxon>
        <taxon>Aerococcaceae</taxon>
        <taxon>Facklamia</taxon>
    </lineage>
</organism>
<evidence type="ECO:0000313" key="3">
    <source>
        <dbReference type="EMBL" id="EHR37798.1"/>
    </source>
</evidence>
<name>H3NHZ9_9LACT</name>
<dbReference type="Pfam" id="PF13354">
    <property type="entry name" value="Beta-lactamase2"/>
    <property type="match status" value="1"/>
</dbReference>
<dbReference type="InterPro" id="IPR045155">
    <property type="entry name" value="Beta-lactam_cat"/>
</dbReference>
<sequence>MSKENYLLILIMIIFLSGCQGPNQGNNPHHKETTATSEASLQKVPAIEQPLIIESSQEDQTTSLQSDRPDPETSDDGLLGTAKSRDNHQNIGGIPELIIPDGHTQVPSTSSQEPSTSQEETSLIEKVGSDVTSGHLSGSSSNESQEIDAVQDETPNLSGIDYSQYQNISEVIRSLIKEYDLPEKNLGIVYENRITNERFYLNENKAAYAASTNKVGLATLYIDQIYKGTIDWQTKLPASPKSFQAGDGLISNSPLKSSYDLEDLMFNLIVYSDNTAWRIMLDYYNDHYGDVKKSLLKASKIDPLSKPLIDNYNYATPNLLNTFLNKIADSSRYDKLKDFMLEAQPHLRFKLYHDEGMATKYGQYNNVYHDTGIYYENGQPVYTLVLMTIDVGMVDTFMGELNLRINEWYHYQEGRLAKVELSSE</sequence>
<comment type="caution">
    <text evidence="3">The sequence shown here is derived from an EMBL/GenBank/DDBJ whole genome shotgun (WGS) entry which is preliminary data.</text>
</comment>
<dbReference type="Gene3D" id="3.40.710.10">
    <property type="entry name" value="DD-peptidase/beta-lactamase superfamily"/>
    <property type="match status" value="1"/>
</dbReference>
<feature type="domain" description="Beta-lactamase class A catalytic" evidence="2">
    <location>
        <begin position="187"/>
        <end position="387"/>
    </location>
</feature>
<keyword evidence="4" id="KW-1185">Reference proteome</keyword>
<proteinExistence type="predicted"/>
<dbReference type="eggNOG" id="COG2367">
    <property type="taxonomic scope" value="Bacteria"/>
</dbReference>
<feature type="compositionally biased region" description="Low complexity" evidence="1">
    <location>
        <begin position="129"/>
        <end position="144"/>
    </location>
</feature>
<dbReference type="AlphaFoldDB" id="H3NHZ9"/>
<protein>
    <recommendedName>
        <fullName evidence="2">Beta-lactamase class A catalytic domain-containing protein</fullName>
    </recommendedName>
</protein>
<dbReference type="HOGENOM" id="CLU_053301_0_0_9"/>
<dbReference type="OrthoDB" id="2134071at2"/>